<dbReference type="Proteomes" id="UP000238479">
    <property type="component" value="Chromosome 5"/>
</dbReference>
<evidence type="ECO:0000313" key="1">
    <source>
        <dbReference type="EMBL" id="PRQ31618.1"/>
    </source>
</evidence>
<keyword evidence="2" id="KW-1185">Reference proteome</keyword>
<gene>
    <name evidence="1" type="ORF">RchiOBHm_Chr5g0037481</name>
</gene>
<dbReference type="Gramene" id="PRQ31618">
    <property type="protein sequence ID" value="PRQ31618"/>
    <property type="gene ID" value="RchiOBHm_Chr5g0037481"/>
</dbReference>
<comment type="caution">
    <text evidence="1">The sequence shown here is derived from an EMBL/GenBank/DDBJ whole genome shotgun (WGS) entry which is preliminary data.</text>
</comment>
<proteinExistence type="predicted"/>
<organism evidence="1 2">
    <name type="scientific">Rosa chinensis</name>
    <name type="common">China rose</name>
    <dbReference type="NCBI Taxonomy" id="74649"/>
    <lineage>
        <taxon>Eukaryota</taxon>
        <taxon>Viridiplantae</taxon>
        <taxon>Streptophyta</taxon>
        <taxon>Embryophyta</taxon>
        <taxon>Tracheophyta</taxon>
        <taxon>Spermatophyta</taxon>
        <taxon>Magnoliopsida</taxon>
        <taxon>eudicotyledons</taxon>
        <taxon>Gunneridae</taxon>
        <taxon>Pentapetalae</taxon>
        <taxon>rosids</taxon>
        <taxon>fabids</taxon>
        <taxon>Rosales</taxon>
        <taxon>Rosaceae</taxon>
        <taxon>Rosoideae</taxon>
        <taxon>Rosoideae incertae sedis</taxon>
        <taxon>Rosa</taxon>
    </lineage>
</organism>
<dbReference type="AlphaFoldDB" id="A0A2P6QBQ9"/>
<reference evidence="1 2" key="1">
    <citation type="journal article" date="2018" name="Nat. Genet.">
        <title>The Rosa genome provides new insights in the design of modern roses.</title>
        <authorList>
            <person name="Bendahmane M."/>
        </authorList>
    </citation>
    <scope>NUCLEOTIDE SEQUENCE [LARGE SCALE GENOMIC DNA]</scope>
    <source>
        <strain evidence="2">cv. Old Blush</strain>
    </source>
</reference>
<sequence>MHHLTEKIFSGNKFSLSSWISLCNASRVHIPSHILLDFYLQHMRIKIFSFWVSSLHKALRREKVDLEFSLSSITDLYTTHLLHTF</sequence>
<evidence type="ECO:0000313" key="2">
    <source>
        <dbReference type="Proteomes" id="UP000238479"/>
    </source>
</evidence>
<dbReference type="EMBL" id="PDCK01000043">
    <property type="protein sequence ID" value="PRQ31618.1"/>
    <property type="molecule type" value="Genomic_DNA"/>
</dbReference>
<name>A0A2P6QBQ9_ROSCH</name>
<protein>
    <submittedName>
        <fullName evidence="1">Uncharacterized protein</fullName>
    </submittedName>
</protein>
<accession>A0A2P6QBQ9</accession>